<dbReference type="Pfam" id="PF14032">
    <property type="entry name" value="PknH_C"/>
    <property type="match status" value="1"/>
</dbReference>
<feature type="region of interest" description="Disordered" evidence="1">
    <location>
        <begin position="111"/>
        <end position="140"/>
    </location>
</feature>
<keyword evidence="2" id="KW-0472">Membrane</keyword>
<feature type="transmembrane region" description="Helical" evidence="2">
    <location>
        <begin position="38"/>
        <end position="63"/>
    </location>
</feature>
<gene>
    <name evidence="5" type="ORF">H7J73_04945</name>
</gene>
<evidence type="ECO:0000313" key="6">
    <source>
        <dbReference type="Proteomes" id="UP001526201"/>
    </source>
</evidence>
<feature type="transmembrane region" description="Helical" evidence="2">
    <location>
        <begin position="75"/>
        <end position="97"/>
    </location>
</feature>
<dbReference type="EMBL" id="JACKTY010000014">
    <property type="protein sequence ID" value="MCV7225380.1"/>
    <property type="molecule type" value="Genomic_DNA"/>
</dbReference>
<dbReference type="InterPro" id="IPR026954">
    <property type="entry name" value="PknH-like_Extracell"/>
</dbReference>
<accession>A0ABT3C7H7</accession>
<feature type="domain" description="PknH-like extracellular" evidence="4">
    <location>
        <begin position="142"/>
        <end position="335"/>
    </location>
</feature>
<dbReference type="Pfam" id="PF13828">
    <property type="entry name" value="DUF4190"/>
    <property type="match status" value="1"/>
</dbReference>
<evidence type="ECO:0000256" key="1">
    <source>
        <dbReference type="SAM" id="MobiDB-lite"/>
    </source>
</evidence>
<dbReference type="RefSeq" id="WP_264066147.1">
    <property type="nucleotide sequence ID" value="NZ_JACKTY010000014.1"/>
</dbReference>
<comment type="caution">
    <text evidence="5">The sequence shown here is derived from an EMBL/GenBank/DDBJ whole genome shotgun (WGS) entry which is preliminary data.</text>
</comment>
<protein>
    <submittedName>
        <fullName evidence="5">Sensor domain-containing protein</fullName>
    </submittedName>
</protein>
<dbReference type="InterPro" id="IPR038232">
    <property type="entry name" value="PknH-like_Extracell_sf"/>
</dbReference>
<sequence>MTYGPDNPGPTDPQYPYGYGWPPPHAQPYPPPPSNKMATWSIVFAFLFAPIGAVLGHFALADIRDRHERGRDRAVLGLTLSYAVIVIAAGALLVWAIHPANSVSSTIAAPMTTSAPSTSTSTATPTPSPTTTQAPSNPVLGQADLPRVLLSLDEVKAIMKTPNLAPVDYSGGGPGGGSGTPGGRSGAPEPPAPPCFDAIMAGLDTSYNGADFTGYKGAHFMDATTATIIDEVVTTFDDHAAAQRFVAHLTDIWSRCSGQTVTLPTPAGSPSVALVIGNVTATTDGAALQNKLAGKSFTQYRTVALKDNVVVDLGAMGLQLTTDQPATIKDQILARIPG</sequence>
<keyword evidence="2" id="KW-0812">Transmembrane</keyword>
<evidence type="ECO:0000259" key="4">
    <source>
        <dbReference type="Pfam" id="PF14032"/>
    </source>
</evidence>
<dbReference type="InterPro" id="IPR025241">
    <property type="entry name" value="DUF4190"/>
</dbReference>
<dbReference type="Proteomes" id="UP001526201">
    <property type="component" value="Unassembled WGS sequence"/>
</dbReference>
<proteinExistence type="predicted"/>
<organism evidence="5 6">
    <name type="scientific">Mycolicibacterium komossense</name>
    <dbReference type="NCBI Taxonomy" id="1779"/>
    <lineage>
        <taxon>Bacteria</taxon>
        <taxon>Bacillati</taxon>
        <taxon>Actinomycetota</taxon>
        <taxon>Actinomycetes</taxon>
        <taxon>Mycobacteriales</taxon>
        <taxon>Mycobacteriaceae</taxon>
        <taxon>Mycolicibacterium</taxon>
    </lineage>
</organism>
<feature type="domain" description="DUF4190" evidence="3">
    <location>
        <begin position="42"/>
        <end position="88"/>
    </location>
</feature>
<keyword evidence="2" id="KW-1133">Transmembrane helix</keyword>
<feature type="compositionally biased region" description="Gly residues" evidence="1">
    <location>
        <begin position="170"/>
        <end position="185"/>
    </location>
</feature>
<name>A0ABT3C7H7_9MYCO</name>
<feature type="compositionally biased region" description="Low complexity" evidence="1">
    <location>
        <begin position="111"/>
        <end position="136"/>
    </location>
</feature>
<feature type="region of interest" description="Disordered" evidence="1">
    <location>
        <begin position="164"/>
        <end position="192"/>
    </location>
</feature>
<keyword evidence="6" id="KW-1185">Reference proteome</keyword>
<evidence type="ECO:0000259" key="3">
    <source>
        <dbReference type="Pfam" id="PF13828"/>
    </source>
</evidence>
<evidence type="ECO:0000256" key="2">
    <source>
        <dbReference type="SAM" id="Phobius"/>
    </source>
</evidence>
<reference evidence="5 6" key="1">
    <citation type="journal article" date="2022" name="BMC Genomics">
        <title>Comparative genome analysis of mycobacteria focusing on tRNA and non-coding RNA.</title>
        <authorList>
            <person name="Behra P.R.K."/>
            <person name="Pettersson B.M.F."/>
            <person name="Ramesh M."/>
            <person name="Das S."/>
            <person name="Dasgupta S."/>
            <person name="Kirsebom L.A."/>
        </authorList>
    </citation>
    <scope>NUCLEOTIDE SEQUENCE [LARGE SCALE GENOMIC DNA]</scope>
    <source>
        <strain evidence="5 6">DSM 44078</strain>
    </source>
</reference>
<dbReference type="Gene3D" id="3.40.1000.70">
    <property type="entry name" value="PknH-like extracellular domain"/>
    <property type="match status" value="1"/>
</dbReference>
<evidence type="ECO:0000313" key="5">
    <source>
        <dbReference type="EMBL" id="MCV7225380.1"/>
    </source>
</evidence>